<feature type="domain" description="HTH deoR-type" evidence="4">
    <location>
        <begin position="2"/>
        <end position="60"/>
    </location>
</feature>
<dbReference type="GO" id="GO:0003677">
    <property type="term" value="F:DNA binding"/>
    <property type="evidence" value="ECO:0007669"/>
    <property type="project" value="UniProtKB-KW"/>
</dbReference>
<dbReference type="InterPro" id="IPR028349">
    <property type="entry name" value="PafC-like"/>
</dbReference>
<dbReference type="GO" id="GO:0003700">
    <property type="term" value="F:DNA-binding transcription factor activity"/>
    <property type="evidence" value="ECO:0007669"/>
    <property type="project" value="InterPro"/>
</dbReference>
<dbReference type="InterPro" id="IPR051534">
    <property type="entry name" value="CBASS_pafABC_assoc_protein"/>
</dbReference>
<protein>
    <recommendedName>
        <fullName evidence="4">HTH deoR-type domain-containing protein</fullName>
    </recommendedName>
</protein>
<dbReference type="PROSITE" id="PS00894">
    <property type="entry name" value="HTH_DEOR_1"/>
    <property type="match status" value="1"/>
</dbReference>
<dbReference type="PANTHER" id="PTHR34580">
    <property type="match status" value="1"/>
</dbReference>
<dbReference type="InterPro" id="IPR001034">
    <property type="entry name" value="DeoR_HTH"/>
</dbReference>
<proteinExistence type="predicted"/>
<dbReference type="Pfam" id="PF25583">
    <property type="entry name" value="WCX"/>
    <property type="match status" value="1"/>
</dbReference>
<dbReference type="InterPro" id="IPR018356">
    <property type="entry name" value="Tscrpt_reg_HTH_DeoR_CS"/>
</dbReference>
<evidence type="ECO:0000256" key="3">
    <source>
        <dbReference type="ARBA" id="ARBA00023163"/>
    </source>
</evidence>
<dbReference type="AlphaFoldDB" id="A0A1Y4LB19"/>
<dbReference type="Pfam" id="PF13280">
    <property type="entry name" value="WYL"/>
    <property type="match status" value="1"/>
</dbReference>
<keyword evidence="2" id="KW-0238">DNA-binding</keyword>
<evidence type="ECO:0000256" key="2">
    <source>
        <dbReference type="ARBA" id="ARBA00023125"/>
    </source>
</evidence>
<keyword evidence="1" id="KW-0805">Transcription regulation</keyword>
<dbReference type="SUPFAM" id="SSF46785">
    <property type="entry name" value="Winged helix' DNA-binding domain"/>
    <property type="match status" value="1"/>
</dbReference>
<dbReference type="PANTHER" id="PTHR34580:SF1">
    <property type="entry name" value="PROTEIN PAFC"/>
    <property type="match status" value="1"/>
</dbReference>
<evidence type="ECO:0000256" key="1">
    <source>
        <dbReference type="ARBA" id="ARBA00023015"/>
    </source>
</evidence>
<dbReference type="Pfam" id="PF08279">
    <property type="entry name" value="HTH_11"/>
    <property type="match status" value="1"/>
</dbReference>
<dbReference type="Proteomes" id="UP000195897">
    <property type="component" value="Unassembled WGS sequence"/>
</dbReference>
<organism evidence="5 6">
    <name type="scientific">Butyricicoccus pullicaecorum</name>
    <dbReference type="NCBI Taxonomy" id="501571"/>
    <lineage>
        <taxon>Bacteria</taxon>
        <taxon>Bacillati</taxon>
        <taxon>Bacillota</taxon>
        <taxon>Clostridia</taxon>
        <taxon>Eubacteriales</taxon>
        <taxon>Butyricicoccaceae</taxon>
        <taxon>Butyricicoccus</taxon>
    </lineage>
</organism>
<dbReference type="Gene3D" id="1.10.10.10">
    <property type="entry name" value="Winged helix-like DNA-binding domain superfamily/Winged helix DNA-binding domain"/>
    <property type="match status" value="1"/>
</dbReference>
<name>A0A1Y4LB19_9FIRM</name>
<keyword evidence="3" id="KW-0804">Transcription</keyword>
<dbReference type="PROSITE" id="PS52050">
    <property type="entry name" value="WYL"/>
    <property type="match status" value="1"/>
</dbReference>
<sequence length="309" mass="35408">MQSGRLFRLLYLLLEGENWTVRRLSERLEASERTIRRDLDALSAAGIPVYTVQGRGGGVRLLPGFVLDRSLLSGQEQDTILYGLQTLHATGMDATDDLLRELSRLFRRETAKRWIDADFSPWNGGIDRALFDLLREAILHHIPISFDYYSAEGEATSRTIEPVRLSFKGMAWYIQGWCRLREDFRTFKLNRMDDVELVQGEHFTPRELPPLPDQIALGTNMTSVVVRFAPEIAYRVYDEFDRARIAPQPDGSLIVHTDWPPGLWGVSYLLSYGSTAEVIRPEELRHALAQEAKKIAAQYAHDKENIDFR</sequence>
<comment type="caution">
    <text evidence="5">The sequence shown here is derived from an EMBL/GenBank/DDBJ whole genome shotgun (WGS) entry which is preliminary data.</text>
</comment>
<dbReference type="InterPro" id="IPR013196">
    <property type="entry name" value="HTH_11"/>
</dbReference>
<dbReference type="RefSeq" id="WP_087373791.1">
    <property type="nucleotide sequence ID" value="NZ_NFKK01000014.1"/>
</dbReference>
<evidence type="ECO:0000259" key="4">
    <source>
        <dbReference type="PROSITE" id="PS51000"/>
    </source>
</evidence>
<gene>
    <name evidence="5" type="ORF">B5F17_10900</name>
</gene>
<dbReference type="PROSITE" id="PS51000">
    <property type="entry name" value="HTH_DEOR_2"/>
    <property type="match status" value="1"/>
</dbReference>
<evidence type="ECO:0000313" key="5">
    <source>
        <dbReference type="EMBL" id="OUP52001.1"/>
    </source>
</evidence>
<dbReference type="PIRSF" id="PIRSF016838">
    <property type="entry name" value="PafC"/>
    <property type="match status" value="1"/>
</dbReference>
<dbReference type="InterPro" id="IPR026881">
    <property type="entry name" value="WYL_dom"/>
</dbReference>
<dbReference type="InterPro" id="IPR036390">
    <property type="entry name" value="WH_DNA-bd_sf"/>
</dbReference>
<evidence type="ECO:0000313" key="6">
    <source>
        <dbReference type="Proteomes" id="UP000195897"/>
    </source>
</evidence>
<dbReference type="InterPro" id="IPR057727">
    <property type="entry name" value="WCX_dom"/>
</dbReference>
<dbReference type="EMBL" id="NFKK01000014">
    <property type="protein sequence ID" value="OUP52001.1"/>
    <property type="molecule type" value="Genomic_DNA"/>
</dbReference>
<dbReference type="InterPro" id="IPR036388">
    <property type="entry name" value="WH-like_DNA-bd_sf"/>
</dbReference>
<accession>A0A1Y4LB19</accession>
<reference evidence="6" key="1">
    <citation type="submission" date="2017-04" db="EMBL/GenBank/DDBJ databases">
        <title>Function of individual gut microbiota members based on whole genome sequencing of pure cultures obtained from chicken caecum.</title>
        <authorList>
            <person name="Medvecky M."/>
            <person name="Cejkova D."/>
            <person name="Polansky O."/>
            <person name="Karasova D."/>
            <person name="Kubasova T."/>
            <person name="Cizek A."/>
            <person name="Rychlik I."/>
        </authorList>
    </citation>
    <scope>NUCLEOTIDE SEQUENCE [LARGE SCALE GENOMIC DNA]</scope>
    <source>
        <strain evidence="6">An180</strain>
    </source>
</reference>